<dbReference type="SUPFAM" id="SSF103473">
    <property type="entry name" value="MFS general substrate transporter"/>
    <property type="match status" value="1"/>
</dbReference>
<dbReference type="PANTHER" id="PTHR23513:SF6">
    <property type="entry name" value="MAJOR FACILITATOR SUPERFAMILY ASSOCIATED DOMAIN-CONTAINING PROTEIN"/>
    <property type="match status" value="1"/>
</dbReference>
<dbReference type="Gene3D" id="1.20.1250.20">
    <property type="entry name" value="MFS general substrate transporter like domains"/>
    <property type="match status" value="1"/>
</dbReference>
<evidence type="ECO:0000256" key="4">
    <source>
        <dbReference type="ARBA" id="ARBA00022989"/>
    </source>
</evidence>
<dbReference type="InterPro" id="IPR011701">
    <property type="entry name" value="MFS"/>
</dbReference>
<dbReference type="PANTHER" id="PTHR23513">
    <property type="entry name" value="INTEGRAL MEMBRANE EFFLUX PROTEIN-RELATED"/>
    <property type="match status" value="1"/>
</dbReference>
<organism evidence="7 8">
    <name type="scientific">Streptomyces alboniger</name>
    <dbReference type="NCBI Taxonomy" id="132473"/>
    <lineage>
        <taxon>Bacteria</taxon>
        <taxon>Bacillati</taxon>
        <taxon>Actinomycetota</taxon>
        <taxon>Actinomycetes</taxon>
        <taxon>Kitasatosporales</taxon>
        <taxon>Streptomycetaceae</taxon>
        <taxon>Streptomyces</taxon>
        <taxon>Streptomyces aurantiacus group</taxon>
    </lineage>
</organism>
<keyword evidence="5 6" id="KW-0472">Membrane</keyword>
<evidence type="ECO:0000256" key="6">
    <source>
        <dbReference type="SAM" id="Phobius"/>
    </source>
</evidence>
<feature type="transmembrane region" description="Helical" evidence="6">
    <location>
        <begin position="393"/>
        <end position="411"/>
    </location>
</feature>
<keyword evidence="8" id="KW-1185">Reference proteome</keyword>
<name>A0A5J6HTD0_STRAD</name>
<evidence type="ECO:0000256" key="3">
    <source>
        <dbReference type="ARBA" id="ARBA00022692"/>
    </source>
</evidence>
<dbReference type="Pfam" id="PF07690">
    <property type="entry name" value="MFS_1"/>
    <property type="match status" value="1"/>
</dbReference>
<evidence type="ECO:0000313" key="7">
    <source>
        <dbReference type="EMBL" id="QEV21683.1"/>
    </source>
</evidence>
<dbReference type="GO" id="GO:0022857">
    <property type="term" value="F:transmembrane transporter activity"/>
    <property type="evidence" value="ECO:0007669"/>
    <property type="project" value="InterPro"/>
</dbReference>
<dbReference type="EMBL" id="CP023695">
    <property type="protein sequence ID" value="QEV21683.1"/>
    <property type="molecule type" value="Genomic_DNA"/>
</dbReference>
<dbReference type="InterPro" id="IPR036259">
    <property type="entry name" value="MFS_trans_sf"/>
</dbReference>
<dbReference type="CDD" id="cd06173">
    <property type="entry name" value="MFS_MefA_like"/>
    <property type="match status" value="1"/>
</dbReference>
<keyword evidence="4 6" id="KW-1133">Transmembrane helix</keyword>
<dbReference type="Proteomes" id="UP000326553">
    <property type="component" value="Chromosome"/>
</dbReference>
<feature type="transmembrane region" description="Helical" evidence="6">
    <location>
        <begin position="271"/>
        <end position="291"/>
    </location>
</feature>
<accession>A0A5J6HTD0</accession>
<feature type="transmembrane region" description="Helical" evidence="6">
    <location>
        <begin position="328"/>
        <end position="354"/>
    </location>
</feature>
<feature type="transmembrane region" description="Helical" evidence="6">
    <location>
        <begin position="97"/>
        <end position="115"/>
    </location>
</feature>
<feature type="transmembrane region" description="Helical" evidence="6">
    <location>
        <begin position="303"/>
        <end position="322"/>
    </location>
</feature>
<evidence type="ECO:0000313" key="8">
    <source>
        <dbReference type="Proteomes" id="UP000326553"/>
    </source>
</evidence>
<dbReference type="AlphaFoldDB" id="A0A5J6HTD0"/>
<evidence type="ECO:0000256" key="2">
    <source>
        <dbReference type="ARBA" id="ARBA00022475"/>
    </source>
</evidence>
<feature type="transmembrane region" description="Helical" evidence="6">
    <location>
        <begin position="61"/>
        <end position="85"/>
    </location>
</feature>
<dbReference type="KEGG" id="salw:CP975_32925"/>
<comment type="subcellular location">
    <subcellularLocation>
        <location evidence="1">Cell membrane</location>
        <topology evidence="1">Multi-pass membrane protein</topology>
    </subcellularLocation>
</comment>
<feature type="transmembrane region" description="Helical" evidence="6">
    <location>
        <begin position="240"/>
        <end position="265"/>
    </location>
</feature>
<protein>
    <submittedName>
        <fullName evidence="7">MFS transporter</fullName>
    </submittedName>
</protein>
<feature type="transmembrane region" description="Helical" evidence="6">
    <location>
        <begin position="27"/>
        <end position="55"/>
    </location>
</feature>
<dbReference type="GO" id="GO:0005886">
    <property type="term" value="C:plasma membrane"/>
    <property type="evidence" value="ECO:0007669"/>
    <property type="project" value="UniProtKB-SubCell"/>
</dbReference>
<evidence type="ECO:0000256" key="1">
    <source>
        <dbReference type="ARBA" id="ARBA00004651"/>
    </source>
</evidence>
<keyword evidence="2" id="KW-1003">Cell membrane</keyword>
<keyword evidence="3 6" id="KW-0812">Transmembrane</keyword>
<reference evidence="7 8" key="1">
    <citation type="submission" date="2017-09" db="EMBL/GenBank/DDBJ databases">
        <authorList>
            <person name="Lee N."/>
            <person name="Cho B.-K."/>
        </authorList>
    </citation>
    <scope>NUCLEOTIDE SEQUENCE [LARGE SCALE GENOMIC DNA]</scope>
    <source>
        <strain evidence="7 8">ATCC 12461</strain>
    </source>
</reference>
<sequence>MARSTRGCSGRGRTVVGRRSLGRRFGWLWAAYAVSTFGTRLAFDAFPLIAILVLHNGPTEVALLAASGLAVGAAVAVPLGPWVEFRRKQPVMVAMDLVRFAALVSVPAAYALGLLGFAQLLVVSVVVAAADITFGAASAAFLKTLVPPRDLLVANGRFESTAWTATMLGPPLGGAAIGLFGPVMTVTADAVSYLLSAVGIRAIGGKEPHPVRTGAPARLRGRDLLDGWRYILADPNLRPLFFNTVLVNGLIMAATPLLAVLMLGSLGFAPWQYGLAFAVPCIGGLIGSRLAPPLVARFGQRTVLLASGVLRVCWPVGLALVHPGVSGLFLVMVVEFGVITCCGVYAPVLATYRLEQIPADRVVRTLSAWSVTGKTTTAAMTALWGLLAAAAGPRAAIAIAGLLMLATPLLLPRRERAAPKPAAVVGD</sequence>
<dbReference type="OrthoDB" id="3811961at2"/>
<evidence type="ECO:0000256" key="5">
    <source>
        <dbReference type="ARBA" id="ARBA00023136"/>
    </source>
</evidence>
<feature type="transmembrane region" description="Helical" evidence="6">
    <location>
        <begin position="121"/>
        <end position="142"/>
    </location>
</feature>
<gene>
    <name evidence="7" type="ORF">CP975_32925</name>
</gene>
<proteinExistence type="predicted"/>